<evidence type="ECO:0000313" key="1">
    <source>
        <dbReference type="EMBL" id="MBC2167701.1"/>
    </source>
</evidence>
<organism evidence="1 2">
    <name type="scientific">Listeria booriae</name>
    <dbReference type="NCBI Taxonomy" id="1552123"/>
    <lineage>
        <taxon>Bacteria</taxon>
        <taxon>Bacillati</taxon>
        <taxon>Bacillota</taxon>
        <taxon>Bacilli</taxon>
        <taxon>Bacillales</taxon>
        <taxon>Listeriaceae</taxon>
        <taxon>Listeria</taxon>
    </lineage>
</organism>
<proteinExistence type="predicted"/>
<accession>A0A7X0Z200</accession>
<dbReference type="PANTHER" id="PTHR14136:SF17">
    <property type="entry name" value="BTB_POZ DOMAIN-CONTAINING PROTEIN KCTD9"/>
    <property type="match status" value="1"/>
</dbReference>
<dbReference type="AlphaFoldDB" id="A0A7X0Z200"/>
<dbReference type="InterPro" id="IPR001646">
    <property type="entry name" value="5peptide_repeat"/>
</dbReference>
<name>A0A7X0Z200_9LIST</name>
<dbReference type="Gene3D" id="2.160.20.80">
    <property type="entry name" value="E3 ubiquitin-protein ligase SopA"/>
    <property type="match status" value="1"/>
</dbReference>
<sequence>MDRTEALQKFHIEVVLPAKRRTIQLIDSRFREGHKAIFEDFLKGFLPFVSQLREIQKPVSHLQISWLRTSIFDNGPLLYLFEAYSEEWYADIEEVTVEWEYDWLAAPVNKLYRHLLEASTKFGLLEGDIRNVIYELYPQFNRYVQEAIRRGLCSYRASDLVGGLNLCELWTLRMGEYLDYSEKLIGNPITTSNHAKRQFLKQQKEEAAGEDFTNVCVKKADLSHGQYSYATFVGADLSDCDFSESVFQNANFREAILDGVNFGKSILADSQFQKASLCGADFRLCKGNIADLNADVPCLFGVDFREADLRSADFRMSALKGADFTDAVMDGAKFLLRDKDTWCFSDEQKQAIDWYA</sequence>
<dbReference type="PANTHER" id="PTHR14136">
    <property type="entry name" value="BTB_POZ DOMAIN-CONTAINING PROTEIN KCTD9"/>
    <property type="match status" value="1"/>
</dbReference>
<protein>
    <submittedName>
        <fullName evidence="1">Pentapeptide repeat-containing protein</fullName>
    </submittedName>
</protein>
<evidence type="ECO:0000313" key="2">
    <source>
        <dbReference type="Proteomes" id="UP000519573"/>
    </source>
</evidence>
<gene>
    <name evidence="1" type="ORF">HCB26_14080</name>
</gene>
<comment type="caution">
    <text evidence="1">The sequence shown here is derived from an EMBL/GenBank/DDBJ whole genome shotgun (WGS) entry which is preliminary data.</text>
</comment>
<dbReference type="SUPFAM" id="SSF141571">
    <property type="entry name" value="Pentapeptide repeat-like"/>
    <property type="match status" value="1"/>
</dbReference>
<dbReference type="EMBL" id="JAARYH010000006">
    <property type="protein sequence ID" value="MBC2167701.1"/>
    <property type="molecule type" value="Genomic_DNA"/>
</dbReference>
<dbReference type="Proteomes" id="UP000519573">
    <property type="component" value="Unassembled WGS sequence"/>
</dbReference>
<dbReference type="Pfam" id="PF00805">
    <property type="entry name" value="Pentapeptide"/>
    <property type="match status" value="2"/>
</dbReference>
<reference evidence="1 2" key="1">
    <citation type="submission" date="2020-03" db="EMBL/GenBank/DDBJ databases">
        <title>Soil Listeria distribution.</title>
        <authorList>
            <person name="Liao J."/>
            <person name="Wiedmann M."/>
        </authorList>
    </citation>
    <scope>NUCLEOTIDE SEQUENCE [LARGE SCALE GENOMIC DNA]</scope>
    <source>
        <strain evidence="1 2">FSL L7-0245</strain>
    </source>
</reference>
<dbReference type="InterPro" id="IPR051082">
    <property type="entry name" value="Pentapeptide-BTB/POZ_domain"/>
</dbReference>